<keyword evidence="5" id="KW-0597">Phosphoprotein</keyword>
<dbReference type="PIRSF" id="PIRSF016408">
    <property type="entry name" value="PAGM"/>
    <property type="match status" value="1"/>
</dbReference>
<evidence type="ECO:0000313" key="23">
    <source>
        <dbReference type="EMBL" id="CAF1145089.1"/>
    </source>
</evidence>
<comment type="catalytic activity">
    <reaction evidence="1 14">
        <text>N-acetyl-alpha-D-glucosamine 1-phosphate = N-acetyl-D-glucosamine 6-phosphate</text>
        <dbReference type="Rhea" id="RHEA:23804"/>
        <dbReference type="ChEBI" id="CHEBI:57513"/>
        <dbReference type="ChEBI" id="CHEBI:57776"/>
        <dbReference type="EC" id="5.4.2.3"/>
    </reaction>
</comment>
<feature type="binding site" evidence="17">
    <location>
        <position position="280"/>
    </location>
    <ligand>
        <name>Mg(2+)</name>
        <dbReference type="ChEBI" id="CHEBI:18420"/>
    </ligand>
</feature>
<dbReference type="SUPFAM" id="SSF55957">
    <property type="entry name" value="Phosphoglucomutase, C-terminal domain"/>
    <property type="match status" value="1"/>
</dbReference>
<evidence type="ECO:0000256" key="13">
    <source>
        <dbReference type="ARBA" id="ARBA00059527"/>
    </source>
</evidence>
<feature type="domain" description="Alpha-D-phosphohexomutase alpha/beta/alpha" evidence="19">
    <location>
        <begin position="118"/>
        <end position="175"/>
    </location>
</feature>
<dbReference type="InterPro" id="IPR005844">
    <property type="entry name" value="A-D-PHexomutase_a/b/a-I"/>
</dbReference>
<dbReference type="Gene3D" id="3.40.120.10">
    <property type="entry name" value="Alpha-D-Glucose-1,6-Bisphosphate, subunit A, domain 3"/>
    <property type="match status" value="3"/>
</dbReference>
<dbReference type="SUPFAM" id="SSF53738">
    <property type="entry name" value="Phosphoglucomutase, first 3 domains"/>
    <property type="match status" value="4"/>
</dbReference>
<evidence type="ECO:0000256" key="14">
    <source>
        <dbReference type="PIRNR" id="PIRNR016408"/>
    </source>
</evidence>
<reference evidence="22" key="1">
    <citation type="submission" date="2021-02" db="EMBL/GenBank/DDBJ databases">
        <authorList>
            <person name="Nowell W R."/>
        </authorList>
    </citation>
    <scope>NUCLEOTIDE SEQUENCE</scope>
</reference>
<dbReference type="InterPro" id="IPR036900">
    <property type="entry name" value="A-D-PHexomutase_C_sf"/>
</dbReference>
<sequence length="540" mass="60788">MTHIAKEKLATLLMEYPKPAGIVMGYGTAGFRARADTLPWIMIRIGILAAFRSKVKRACVGAMITASHNPEYDNGVKLIDPYGEMLEQAWEVYANNLSVLDDDIHILSDYLENLMNQLNIQANDEGIVAIAYDTRQSSPLLASIVKRAAQAFYTTIMDFELMTTPQLHYAVRCYNDNGTYGHYTEAGYFDKLCTAFQNLIEMTPNIQRFEPLAIDAANGIGAMKLAYMRQTLAKYIHIEIFNDGTRGHLNEKCGADYVKLYQKAPDGIPLTNYSKYCSIDGDADRLIYFFIDKNKQFRLLDGDRFSVLFASFLAMKLKEAKLIDDVKIGVIQTAYANGRSTDYLINKMHVPVACVPTGVKHLHHKALDYDIGVYFEANGHGTVIFSAELKSKIKMVLEDPKRTVEERLAANQIRAFINIINETVGDAIADLLATEVILSILHLNLEGWLNLYDDLPQRQLKVAVRDRTMIQTTDAERRCITPPHLQDCIDELVSKYPSGRAFVRPSGTEDIVRVYAEALTQQEADDLADKVRLVVEQLTK</sequence>
<proteinExistence type="inferred from homology"/>
<dbReference type="CDD" id="cd03086">
    <property type="entry name" value="PGM3"/>
    <property type="match status" value="1"/>
</dbReference>
<dbReference type="Pfam" id="PF00408">
    <property type="entry name" value="PGM_PMM_IV"/>
    <property type="match status" value="1"/>
</dbReference>
<evidence type="ECO:0000256" key="3">
    <source>
        <dbReference type="ARBA" id="ARBA00010231"/>
    </source>
</evidence>
<feature type="binding site" evidence="17">
    <location>
        <position position="282"/>
    </location>
    <ligand>
        <name>Mg(2+)</name>
        <dbReference type="ChEBI" id="CHEBI:18420"/>
    </ligand>
</feature>
<dbReference type="FunFam" id="3.40.120.10:FF:000013">
    <property type="entry name" value="Phosphoacetylglucosamine mutase"/>
    <property type="match status" value="1"/>
</dbReference>
<evidence type="ECO:0000256" key="7">
    <source>
        <dbReference type="ARBA" id="ARBA00022842"/>
    </source>
</evidence>
<dbReference type="Proteomes" id="UP000663852">
    <property type="component" value="Unassembled WGS sequence"/>
</dbReference>
<dbReference type="GO" id="GO:0046872">
    <property type="term" value="F:metal ion binding"/>
    <property type="evidence" value="ECO:0007669"/>
    <property type="project" value="UniProtKB-KW"/>
</dbReference>
<feature type="binding site" evidence="17">
    <location>
        <position position="284"/>
    </location>
    <ligand>
        <name>Mg(2+)</name>
        <dbReference type="ChEBI" id="CHEBI:18420"/>
    </ligand>
</feature>
<evidence type="ECO:0000259" key="19">
    <source>
        <dbReference type="Pfam" id="PF02878"/>
    </source>
</evidence>
<feature type="active site" description="Phosphoserine intermediate" evidence="15">
    <location>
        <position position="67"/>
    </location>
</feature>
<dbReference type="FunFam" id="3.30.310.50:FF:000003">
    <property type="entry name" value="Phosphoacetylglucosamine mutase"/>
    <property type="match status" value="1"/>
</dbReference>
<evidence type="ECO:0000313" key="22">
    <source>
        <dbReference type="EMBL" id="CAF1056939.1"/>
    </source>
</evidence>
<comment type="pathway">
    <text evidence="2 14">Nucleotide-sugar biosynthesis; UDP-N-acetyl-alpha-D-glucosamine biosynthesis; N-acetyl-alpha-D-glucosamine 1-phosphate from alpha-D-glucosamine 6-phosphate (route I): step 2/2.</text>
</comment>
<evidence type="ECO:0000256" key="1">
    <source>
        <dbReference type="ARBA" id="ARBA00000558"/>
    </source>
</evidence>
<keyword evidence="24" id="KW-1185">Reference proteome</keyword>
<protein>
    <recommendedName>
        <fullName evidence="4 14">Phosphoacetylglucosamine mutase</fullName>
        <shortName evidence="14">PAGM</shortName>
        <ecNumber evidence="4 14">5.4.2.3</ecNumber>
    </recommendedName>
    <alternativeName>
        <fullName evidence="12 14">Acetylglucosamine phosphomutase</fullName>
    </alternativeName>
    <alternativeName>
        <fullName evidence="11 14">N-acetylglucosamine-phosphate mutase</fullName>
    </alternativeName>
</protein>
<keyword evidence="7 14" id="KW-0460">Magnesium</keyword>
<dbReference type="EC" id="5.4.2.3" evidence="4 14"/>
<keyword evidence="8 14" id="KW-0413">Isomerase</keyword>
<dbReference type="PANTHER" id="PTHR45955">
    <property type="entry name" value="PHOSPHOACETYLGLUCOSAMINE MUTASE"/>
    <property type="match status" value="1"/>
</dbReference>
<evidence type="ECO:0000256" key="15">
    <source>
        <dbReference type="PIRSR" id="PIRSR016408-1"/>
    </source>
</evidence>
<keyword evidence="9" id="KW-0119">Carbohydrate metabolism</keyword>
<dbReference type="GO" id="GO:0006048">
    <property type="term" value="P:UDP-N-acetylglucosamine biosynthetic process"/>
    <property type="evidence" value="ECO:0007669"/>
    <property type="project" value="UniProtKB-UniRule"/>
</dbReference>
<evidence type="ECO:0000256" key="11">
    <source>
        <dbReference type="ARBA" id="ARBA00031926"/>
    </source>
</evidence>
<dbReference type="GO" id="GO:0071555">
    <property type="term" value="P:cell wall organization"/>
    <property type="evidence" value="ECO:0007669"/>
    <property type="project" value="UniProtKB-KW"/>
</dbReference>
<dbReference type="InterPro" id="IPR016055">
    <property type="entry name" value="A-D-PHexomutase_a/b/a-I/II/III"/>
</dbReference>
<evidence type="ECO:0000256" key="4">
    <source>
        <dbReference type="ARBA" id="ARBA00012731"/>
    </source>
</evidence>
<evidence type="ECO:0000259" key="18">
    <source>
        <dbReference type="Pfam" id="PF00408"/>
    </source>
</evidence>
<feature type="domain" description="Alpha-D-phosphohexomutase alpha/beta/alpha" evidence="19">
    <location>
        <begin position="54"/>
        <end position="88"/>
    </location>
</feature>
<evidence type="ECO:0000256" key="2">
    <source>
        <dbReference type="ARBA" id="ARBA00004865"/>
    </source>
</evidence>
<organism evidence="22 25">
    <name type="scientific">Adineta ricciae</name>
    <name type="common">Rotifer</name>
    <dbReference type="NCBI Taxonomy" id="249248"/>
    <lineage>
        <taxon>Eukaryota</taxon>
        <taxon>Metazoa</taxon>
        <taxon>Spiralia</taxon>
        <taxon>Gnathifera</taxon>
        <taxon>Rotifera</taxon>
        <taxon>Eurotatoria</taxon>
        <taxon>Bdelloidea</taxon>
        <taxon>Adinetida</taxon>
        <taxon>Adinetidae</taxon>
        <taxon>Adineta</taxon>
    </lineage>
</organism>
<gene>
    <name evidence="22" type="ORF">EDS130_LOCUS17711</name>
    <name evidence="23" type="ORF">XAT740_LOCUS20636</name>
</gene>
<evidence type="ECO:0000256" key="6">
    <source>
        <dbReference type="ARBA" id="ARBA00022723"/>
    </source>
</evidence>
<evidence type="ECO:0000256" key="8">
    <source>
        <dbReference type="ARBA" id="ARBA00023235"/>
    </source>
</evidence>
<evidence type="ECO:0000256" key="17">
    <source>
        <dbReference type="PIRSR" id="PIRSR016408-3"/>
    </source>
</evidence>
<keyword evidence="10" id="KW-0961">Cell wall biogenesis/degradation</keyword>
<dbReference type="GO" id="GO:0004610">
    <property type="term" value="F:phosphoacetylglucosamine mutase activity"/>
    <property type="evidence" value="ECO:0007669"/>
    <property type="project" value="UniProtKB-UniRule"/>
</dbReference>
<feature type="domain" description="Phosphoacetylglucosamine mutase AMG1" evidence="20">
    <location>
        <begin position="301"/>
        <end position="440"/>
    </location>
</feature>
<comment type="function">
    <text evidence="13">Catalyzes the conversion of GlcNAc-6-P into GlcNAc-1-P during the synthesis of uridine diphosphate/UDP-GlcNAc, which is a biosynthetic precursor of chitin and also supplies the amino sugars for N-linked oligosaccharides of glycoproteins.</text>
</comment>
<dbReference type="Pfam" id="PF21404">
    <property type="entry name" value="AMG1_III"/>
    <property type="match status" value="1"/>
</dbReference>
<dbReference type="FunFam" id="3.40.120.10:FF:000023">
    <property type="entry name" value="Phosphoacetylglucosamine mutase"/>
    <property type="match status" value="1"/>
</dbReference>
<dbReference type="InterPro" id="IPR016657">
    <property type="entry name" value="PAGM"/>
</dbReference>
<dbReference type="EMBL" id="CAJNOJ010000080">
    <property type="protein sequence ID" value="CAF1056939.1"/>
    <property type="molecule type" value="Genomic_DNA"/>
</dbReference>
<evidence type="ECO:0000313" key="25">
    <source>
        <dbReference type="Proteomes" id="UP000663852"/>
    </source>
</evidence>
<keyword evidence="6 14" id="KW-0479">Metal-binding</keyword>
<dbReference type="Pfam" id="PF02878">
    <property type="entry name" value="PGM_PMM_I"/>
    <property type="match status" value="2"/>
</dbReference>
<dbReference type="EMBL" id="CAJNOR010001449">
    <property type="protein sequence ID" value="CAF1145089.1"/>
    <property type="molecule type" value="Genomic_DNA"/>
</dbReference>
<evidence type="ECO:0000256" key="5">
    <source>
        <dbReference type="ARBA" id="ARBA00022553"/>
    </source>
</evidence>
<feature type="domain" description="Alpha-D-phosphohexomutase C-terminal" evidence="18">
    <location>
        <begin position="490"/>
        <end position="532"/>
    </location>
</feature>
<accession>A0A814L0J6</accession>
<dbReference type="PANTHER" id="PTHR45955:SF1">
    <property type="entry name" value="PHOSPHOACETYLGLUCOSAMINE MUTASE"/>
    <property type="match status" value="1"/>
</dbReference>
<name>A0A814L0J6_ADIRI</name>
<dbReference type="Proteomes" id="UP000663828">
    <property type="component" value="Unassembled WGS sequence"/>
</dbReference>
<feature type="binding site" description="via phosphate group" evidence="17">
    <location>
        <position position="67"/>
    </location>
    <ligand>
        <name>Mg(2+)</name>
        <dbReference type="ChEBI" id="CHEBI:18420"/>
    </ligand>
</feature>
<feature type="binding site" evidence="16">
    <location>
        <position position="513"/>
    </location>
    <ligand>
        <name>substrate</name>
    </ligand>
</feature>
<evidence type="ECO:0000259" key="20">
    <source>
        <dbReference type="Pfam" id="PF21404"/>
    </source>
</evidence>
<evidence type="ECO:0000256" key="12">
    <source>
        <dbReference type="ARBA" id="ARBA00032065"/>
    </source>
</evidence>
<dbReference type="InterPro" id="IPR049022">
    <property type="entry name" value="AMG1_III"/>
</dbReference>
<feature type="domain" description="Phosphoacetylglucosamine mutase AMG1" evidence="21">
    <location>
        <begin position="184"/>
        <end position="286"/>
    </location>
</feature>
<evidence type="ECO:0000256" key="16">
    <source>
        <dbReference type="PIRSR" id="PIRSR016408-2"/>
    </source>
</evidence>
<dbReference type="InterPro" id="IPR049023">
    <property type="entry name" value="AMG1_II"/>
</dbReference>
<dbReference type="InterPro" id="IPR005843">
    <property type="entry name" value="A-D-PHexomutase_C"/>
</dbReference>
<dbReference type="AlphaFoldDB" id="A0A814L0J6"/>
<dbReference type="OrthoDB" id="1928at2759"/>
<dbReference type="UniPathway" id="UPA00113">
    <property type="reaction ID" value="UER00530"/>
</dbReference>
<evidence type="ECO:0000256" key="10">
    <source>
        <dbReference type="ARBA" id="ARBA00023316"/>
    </source>
</evidence>
<dbReference type="Gene3D" id="3.30.310.50">
    <property type="entry name" value="Alpha-D-phosphohexomutase, C-terminal domain"/>
    <property type="match status" value="1"/>
</dbReference>
<dbReference type="Pfam" id="PF21405">
    <property type="entry name" value="AMG1_II"/>
    <property type="match status" value="1"/>
</dbReference>
<evidence type="ECO:0000256" key="9">
    <source>
        <dbReference type="ARBA" id="ARBA00023277"/>
    </source>
</evidence>
<feature type="binding site" evidence="16">
    <location>
        <begin position="504"/>
        <end position="508"/>
    </location>
    <ligand>
        <name>substrate</name>
    </ligand>
</feature>
<dbReference type="GO" id="GO:0005975">
    <property type="term" value="P:carbohydrate metabolic process"/>
    <property type="evidence" value="ECO:0007669"/>
    <property type="project" value="InterPro"/>
</dbReference>
<evidence type="ECO:0000313" key="24">
    <source>
        <dbReference type="Proteomes" id="UP000663828"/>
    </source>
</evidence>
<comment type="function">
    <text evidence="14">Catalyzes the conversion of GlcNAc-6-P into GlcNAc-1-P during the synthesis of uridine diphosphate/UDP-GlcNAc, a sugar nucleotide critical to multiple glycosylation pathways including protein N- and O-glycosylation.</text>
</comment>
<evidence type="ECO:0000259" key="21">
    <source>
        <dbReference type="Pfam" id="PF21405"/>
    </source>
</evidence>
<comment type="similarity">
    <text evidence="3 14">Belongs to the phosphohexose mutase family.</text>
</comment>
<feature type="binding site" evidence="16">
    <location>
        <begin position="376"/>
        <end position="378"/>
    </location>
    <ligand>
        <name>substrate</name>
    </ligand>
</feature>
<comment type="caution">
    <text evidence="22">The sequence shown here is derived from an EMBL/GenBank/DDBJ whole genome shotgun (WGS) entry which is preliminary data.</text>
</comment>
<comment type="cofactor">
    <cofactor evidence="14 17">
        <name>Mg(2+)</name>
        <dbReference type="ChEBI" id="CHEBI:18420"/>
    </cofactor>
    <text evidence="14 17">Binds 1 Mg(2+) ion per subunit.</text>
</comment>